<reference evidence="5" key="1">
    <citation type="submission" date="2022-08" db="EMBL/GenBank/DDBJ databases">
        <title>Mycobacterium kiyosense sp. nov., scotochromogenic slow-glowing species isolated from respiratory specimens.</title>
        <authorList>
            <person name="Fukano H."/>
            <person name="Kazumi Y."/>
            <person name="Sakagami N."/>
            <person name="Ato M."/>
            <person name="Mitarai S."/>
            <person name="Hoshino Y."/>
        </authorList>
    </citation>
    <scope>NUCLEOTIDE SEQUENCE</scope>
    <source>
        <strain evidence="5">1413</strain>
        <strain evidence="4">SRL2020-028</strain>
    </source>
</reference>
<organism evidence="5 6">
    <name type="scientific">Mycobacterium kiyosense</name>
    <dbReference type="NCBI Taxonomy" id="2871094"/>
    <lineage>
        <taxon>Bacteria</taxon>
        <taxon>Bacillati</taxon>
        <taxon>Actinomycetota</taxon>
        <taxon>Actinomycetes</taxon>
        <taxon>Mycobacteriales</taxon>
        <taxon>Mycobacteriaceae</taxon>
        <taxon>Mycobacterium</taxon>
    </lineage>
</organism>
<dbReference type="InterPro" id="IPR030937">
    <property type="entry name" value="Hemophore_Rv0203"/>
</dbReference>
<keyword evidence="2" id="KW-0732">Signal</keyword>
<gene>
    <name evidence="5" type="ORF">Mkiyose1413_25020</name>
    <name evidence="4" type="ORF">SRL2020028_47080</name>
</gene>
<protein>
    <recommendedName>
        <fullName evidence="3">Haemophore haem-binding domain-containing protein</fullName>
    </recommendedName>
</protein>
<comment type="caution">
    <text evidence="5">The sequence shown here is derived from an EMBL/GenBank/DDBJ whole genome shotgun (WGS) entry which is preliminary data.</text>
</comment>
<dbReference type="RefSeq" id="WP_236980127.1">
    <property type="nucleotide sequence ID" value="NZ_BRXE01000085.1"/>
</dbReference>
<feature type="chain" id="PRO_5040396002" description="Haemophore haem-binding domain-containing protein" evidence="2">
    <location>
        <begin position="26"/>
        <end position="154"/>
    </location>
</feature>
<feature type="signal peptide" evidence="2">
    <location>
        <begin position="1"/>
        <end position="25"/>
    </location>
</feature>
<evidence type="ECO:0000313" key="5">
    <source>
        <dbReference type="EMBL" id="GLD30619.1"/>
    </source>
</evidence>
<keyword evidence="6" id="KW-1185">Reference proteome</keyword>
<dbReference type="Proteomes" id="UP001064782">
    <property type="component" value="Unassembled WGS sequence"/>
</dbReference>
<evidence type="ECO:0000313" key="6">
    <source>
        <dbReference type="Proteomes" id="UP001064782"/>
    </source>
</evidence>
<evidence type="ECO:0000256" key="2">
    <source>
        <dbReference type="SAM" id="SignalP"/>
    </source>
</evidence>
<proteinExistence type="predicted"/>
<dbReference type="NCBIfam" id="TIGR04529">
    <property type="entry name" value="MTB_hemophore"/>
    <property type="match status" value="1"/>
</dbReference>
<dbReference type="AlphaFoldDB" id="A0A9P3Q6E1"/>
<evidence type="ECO:0000259" key="3">
    <source>
        <dbReference type="Pfam" id="PF16525"/>
    </source>
</evidence>
<feature type="compositionally biased region" description="Gly residues" evidence="1">
    <location>
        <begin position="121"/>
        <end position="131"/>
    </location>
</feature>
<dbReference type="InterPro" id="IPR032407">
    <property type="entry name" value="MHB"/>
</dbReference>
<dbReference type="EMBL" id="BRXE01000085">
    <property type="protein sequence ID" value="GLB85452.1"/>
    <property type="molecule type" value="Genomic_DNA"/>
</dbReference>
<sequence length="154" mass="14864">MKPISAIVAAAAVTGGLLGAPAASAAPDPCAASEVARTVGTVAKQTGDYLDSHPDTNQALTAAMREPSGPQSAATLKAYFEANPKVALDLQGLANPLNKLGTQCKLPITLPQALSLIQAAQGGGLPGGGTPAAGTPASPLGGGGPLPGPKPNNG</sequence>
<dbReference type="EMBL" id="BRZI01000015">
    <property type="protein sequence ID" value="GLD30619.1"/>
    <property type="molecule type" value="Genomic_DNA"/>
</dbReference>
<dbReference type="GO" id="GO:0015886">
    <property type="term" value="P:heme transport"/>
    <property type="evidence" value="ECO:0007669"/>
    <property type="project" value="InterPro"/>
</dbReference>
<dbReference type="Proteomes" id="UP001165663">
    <property type="component" value="Unassembled WGS sequence"/>
</dbReference>
<dbReference type="GeneID" id="83630038"/>
<accession>A0A9P3Q6E1</accession>
<dbReference type="Gene3D" id="1.20.20.20">
    <property type="entry name" value="Haemophore, haem-binding domain"/>
    <property type="match status" value="1"/>
</dbReference>
<dbReference type="InterPro" id="IPR038378">
    <property type="entry name" value="MHB_sf"/>
</dbReference>
<dbReference type="NCBIfam" id="TIGR04530">
    <property type="entry name" value="hemophoreRv0203"/>
    <property type="match status" value="1"/>
</dbReference>
<evidence type="ECO:0000313" key="4">
    <source>
        <dbReference type="EMBL" id="GLB85452.1"/>
    </source>
</evidence>
<dbReference type="GO" id="GO:0020037">
    <property type="term" value="F:heme binding"/>
    <property type="evidence" value="ECO:0007669"/>
    <property type="project" value="InterPro"/>
</dbReference>
<dbReference type="Pfam" id="PF16525">
    <property type="entry name" value="MHB"/>
    <property type="match status" value="1"/>
</dbReference>
<feature type="domain" description="Haemophore haem-binding" evidence="3">
    <location>
        <begin position="28"/>
        <end position="105"/>
    </location>
</feature>
<evidence type="ECO:0000256" key="1">
    <source>
        <dbReference type="SAM" id="MobiDB-lite"/>
    </source>
</evidence>
<name>A0A9P3Q6E1_9MYCO</name>
<feature type="region of interest" description="Disordered" evidence="1">
    <location>
        <begin position="120"/>
        <end position="154"/>
    </location>
</feature>